<organism evidence="2 3">
    <name type="scientific">Kitasatospora aureofaciens</name>
    <name type="common">Streptomyces aureofaciens</name>
    <dbReference type="NCBI Taxonomy" id="1894"/>
    <lineage>
        <taxon>Bacteria</taxon>
        <taxon>Bacillati</taxon>
        <taxon>Actinomycetota</taxon>
        <taxon>Actinomycetes</taxon>
        <taxon>Kitasatosporales</taxon>
        <taxon>Streptomycetaceae</taxon>
        <taxon>Kitasatospora</taxon>
    </lineage>
</organism>
<feature type="compositionally biased region" description="Low complexity" evidence="1">
    <location>
        <begin position="22"/>
        <end position="35"/>
    </location>
</feature>
<dbReference type="Proteomes" id="UP000610124">
    <property type="component" value="Unassembled WGS sequence"/>
</dbReference>
<sequence>MAIRSKTGSRTSGDPLAGGDQVKVGVPDGRGVPGDLHQRPGPATDPGVGVAVDAADGVRVHAARSGWVRTGLPARRARAAADPGGGPLGAGRG</sequence>
<name>A0A8H9LK32_KITAU</name>
<reference evidence="2" key="1">
    <citation type="journal article" date="2014" name="Int. J. Syst. Evol. Microbiol.">
        <title>Complete genome sequence of Corynebacterium casei LMG S-19264T (=DSM 44701T), isolated from a smear-ripened cheese.</title>
        <authorList>
            <consortium name="US DOE Joint Genome Institute (JGI-PGF)"/>
            <person name="Walter F."/>
            <person name="Albersmeier A."/>
            <person name="Kalinowski J."/>
            <person name="Ruckert C."/>
        </authorList>
    </citation>
    <scope>NUCLEOTIDE SEQUENCE</scope>
    <source>
        <strain evidence="2">JCM 4434</strain>
    </source>
</reference>
<proteinExistence type="predicted"/>
<feature type="region of interest" description="Disordered" evidence="1">
    <location>
        <begin position="1"/>
        <end position="47"/>
    </location>
</feature>
<reference evidence="2" key="2">
    <citation type="submission" date="2020-09" db="EMBL/GenBank/DDBJ databases">
        <authorList>
            <person name="Sun Q."/>
            <person name="Ohkuma M."/>
        </authorList>
    </citation>
    <scope>NUCLEOTIDE SEQUENCE</scope>
    <source>
        <strain evidence="2">JCM 4434</strain>
    </source>
</reference>
<evidence type="ECO:0000313" key="3">
    <source>
        <dbReference type="Proteomes" id="UP000610124"/>
    </source>
</evidence>
<gene>
    <name evidence="2" type="ORF">GCM10010502_24400</name>
</gene>
<feature type="compositionally biased region" description="Polar residues" evidence="1">
    <location>
        <begin position="1"/>
        <end position="12"/>
    </location>
</feature>
<dbReference type="EMBL" id="BMUB01000004">
    <property type="protein sequence ID" value="GGU71648.1"/>
    <property type="molecule type" value="Genomic_DNA"/>
</dbReference>
<evidence type="ECO:0000313" key="2">
    <source>
        <dbReference type="EMBL" id="GGU71648.1"/>
    </source>
</evidence>
<evidence type="ECO:0000256" key="1">
    <source>
        <dbReference type="SAM" id="MobiDB-lite"/>
    </source>
</evidence>
<accession>A0A8H9LK32</accession>
<comment type="caution">
    <text evidence="2">The sequence shown here is derived from an EMBL/GenBank/DDBJ whole genome shotgun (WGS) entry which is preliminary data.</text>
</comment>
<dbReference type="AlphaFoldDB" id="A0A8H9LK32"/>
<protein>
    <submittedName>
        <fullName evidence="2">Uncharacterized protein</fullName>
    </submittedName>
</protein>